<dbReference type="OrthoDB" id="9802264at2"/>
<dbReference type="InterPro" id="IPR027417">
    <property type="entry name" value="P-loop_NTPase"/>
</dbReference>
<dbReference type="InterPro" id="IPR003439">
    <property type="entry name" value="ABC_transporter-like_ATP-bd"/>
</dbReference>
<dbReference type="PROSITE" id="PS00211">
    <property type="entry name" value="ABC_TRANSPORTER_1"/>
    <property type="match status" value="1"/>
</dbReference>
<keyword evidence="2" id="KW-0547">Nucleotide-binding</keyword>
<dbReference type="SUPFAM" id="SSF52540">
    <property type="entry name" value="P-loop containing nucleoside triphosphate hydrolases"/>
    <property type="match status" value="1"/>
</dbReference>
<dbReference type="CDD" id="cd03293">
    <property type="entry name" value="ABC_NrtD_SsuB_transporters"/>
    <property type="match status" value="1"/>
</dbReference>
<dbReference type="InterPro" id="IPR003593">
    <property type="entry name" value="AAA+_ATPase"/>
</dbReference>
<evidence type="ECO:0000313" key="5">
    <source>
        <dbReference type="EMBL" id="RKD76014.1"/>
    </source>
</evidence>
<protein>
    <submittedName>
        <fullName evidence="5">Putative hydroxymethylpyrimidine transport system ATP-binding protein</fullName>
    </submittedName>
</protein>
<organism evidence="5 6">
    <name type="scientific">Sinobaca qinghaiensis</name>
    <dbReference type="NCBI Taxonomy" id="342944"/>
    <lineage>
        <taxon>Bacteria</taxon>
        <taxon>Bacillati</taxon>
        <taxon>Bacillota</taxon>
        <taxon>Bacilli</taxon>
        <taxon>Bacillales</taxon>
        <taxon>Sporolactobacillaceae</taxon>
        <taxon>Sinobaca</taxon>
    </lineage>
</organism>
<dbReference type="GO" id="GO:0005524">
    <property type="term" value="F:ATP binding"/>
    <property type="evidence" value="ECO:0007669"/>
    <property type="project" value="UniProtKB-KW"/>
</dbReference>
<dbReference type="PROSITE" id="PS50893">
    <property type="entry name" value="ABC_TRANSPORTER_2"/>
    <property type="match status" value="1"/>
</dbReference>
<gene>
    <name evidence="5" type="ORF">ATL39_0226</name>
</gene>
<keyword evidence="1" id="KW-0813">Transport</keyword>
<sequence length="264" mass="29878">MNKRYRPEHQETALEFRDVTYTHKGSQSAIFQHVQAEVKQGEFVSLLGPSGSGKSTFFRLAAGLSHPDQGTVFLHGSVPETRLGRVGYMPQQDLLLPWRTILENGMLPLEINGVPKKEAAHNVSAHLKAFGLDGVENQYPHELSGGMRQRVSFLRAVVGGSDILMLDEPFSALDSITRFMMQEWLLEQWQMAGQTLIFITHDIEEALFLSDRILLFTQPPIEGRFTEITVPLPRPRKENARDHPELLKLKRELINRMRGEGGII</sequence>
<dbReference type="InterPro" id="IPR017871">
    <property type="entry name" value="ABC_transporter-like_CS"/>
</dbReference>
<dbReference type="InterPro" id="IPR050166">
    <property type="entry name" value="ABC_transporter_ATP-bind"/>
</dbReference>
<dbReference type="GO" id="GO:0016887">
    <property type="term" value="F:ATP hydrolysis activity"/>
    <property type="evidence" value="ECO:0007669"/>
    <property type="project" value="InterPro"/>
</dbReference>
<dbReference type="RefSeq" id="WP_120191437.1">
    <property type="nucleotide sequence ID" value="NZ_RAPK01000006.1"/>
</dbReference>
<dbReference type="AlphaFoldDB" id="A0A419V7F0"/>
<dbReference type="SMART" id="SM00382">
    <property type="entry name" value="AAA"/>
    <property type="match status" value="1"/>
</dbReference>
<evidence type="ECO:0000256" key="2">
    <source>
        <dbReference type="ARBA" id="ARBA00022741"/>
    </source>
</evidence>
<evidence type="ECO:0000313" key="6">
    <source>
        <dbReference type="Proteomes" id="UP000285120"/>
    </source>
</evidence>
<keyword evidence="6" id="KW-1185">Reference proteome</keyword>
<dbReference type="EMBL" id="RAPK01000006">
    <property type="protein sequence ID" value="RKD76014.1"/>
    <property type="molecule type" value="Genomic_DNA"/>
</dbReference>
<evidence type="ECO:0000259" key="4">
    <source>
        <dbReference type="PROSITE" id="PS50893"/>
    </source>
</evidence>
<dbReference type="PANTHER" id="PTHR42788">
    <property type="entry name" value="TAURINE IMPORT ATP-BINDING PROTEIN-RELATED"/>
    <property type="match status" value="1"/>
</dbReference>
<dbReference type="Gene3D" id="3.40.50.300">
    <property type="entry name" value="P-loop containing nucleotide triphosphate hydrolases"/>
    <property type="match status" value="1"/>
</dbReference>
<evidence type="ECO:0000256" key="3">
    <source>
        <dbReference type="ARBA" id="ARBA00022840"/>
    </source>
</evidence>
<dbReference type="Pfam" id="PF00005">
    <property type="entry name" value="ABC_tran"/>
    <property type="match status" value="1"/>
</dbReference>
<feature type="domain" description="ABC transporter" evidence="4">
    <location>
        <begin position="14"/>
        <end position="243"/>
    </location>
</feature>
<proteinExistence type="predicted"/>
<evidence type="ECO:0000256" key="1">
    <source>
        <dbReference type="ARBA" id="ARBA00022448"/>
    </source>
</evidence>
<accession>A0A419V7F0</accession>
<keyword evidence="3 5" id="KW-0067">ATP-binding</keyword>
<dbReference type="PANTHER" id="PTHR42788:SF2">
    <property type="entry name" value="ABC TRANSPORTER ATP-BINDING PROTEIN"/>
    <property type="match status" value="1"/>
</dbReference>
<name>A0A419V7F0_9BACL</name>
<reference evidence="5 6" key="1">
    <citation type="submission" date="2018-09" db="EMBL/GenBank/DDBJ databases">
        <title>Genomic Encyclopedia of Archaeal and Bacterial Type Strains, Phase II (KMG-II): from individual species to whole genera.</title>
        <authorList>
            <person name="Goeker M."/>
        </authorList>
    </citation>
    <scope>NUCLEOTIDE SEQUENCE [LARGE SCALE GENOMIC DNA]</scope>
    <source>
        <strain evidence="5 6">DSM 17008</strain>
    </source>
</reference>
<comment type="caution">
    <text evidence="5">The sequence shown here is derived from an EMBL/GenBank/DDBJ whole genome shotgun (WGS) entry which is preliminary data.</text>
</comment>
<dbReference type="Proteomes" id="UP000285120">
    <property type="component" value="Unassembled WGS sequence"/>
</dbReference>